<dbReference type="SMART" id="SM00668">
    <property type="entry name" value="CTLH"/>
    <property type="match status" value="1"/>
</dbReference>
<feature type="domain" description="B30.2/SPRY" evidence="3">
    <location>
        <begin position="183"/>
        <end position="405"/>
    </location>
</feature>
<reference evidence="5" key="1">
    <citation type="submission" date="2023-10" db="EMBL/GenBank/DDBJ databases">
        <authorList>
            <person name="Hackl T."/>
        </authorList>
    </citation>
    <scope>NUCLEOTIDE SEQUENCE</scope>
</reference>
<dbReference type="InterPro" id="IPR001870">
    <property type="entry name" value="B30.2/SPRY"/>
</dbReference>
<evidence type="ECO:0000313" key="5">
    <source>
        <dbReference type="EMBL" id="CAJ2502920.1"/>
    </source>
</evidence>
<dbReference type="InterPro" id="IPR003877">
    <property type="entry name" value="SPRY_dom"/>
</dbReference>
<dbReference type="PANTHER" id="PTHR12864">
    <property type="entry name" value="RAN BINDING PROTEIN 9-RELATED"/>
    <property type="match status" value="1"/>
</dbReference>
<dbReference type="PROSITE" id="PS50188">
    <property type="entry name" value="B302_SPRY"/>
    <property type="match status" value="1"/>
</dbReference>
<dbReference type="SMART" id="SM00667">
    <property type="entry name" value="LisH"/>
    <property type="match status" value="1"/>
</dbReference>
<dbReference type="SUPFAM" id="SSF49899">
    <property type="entry name" value="Concanavalin A-like lectins/glucanases"/>
    <property type="match status" value="1"/>
</dbReference>
<feature type="region of interest" description="Disordered" evidence="2">
    <location>
        <begin position="143"/>
        <end position="177"/>
    </location>
</feature>
<dbReference type="InterPro" id="IPR013144">
    <property type="entry name" value="CRA_dom"/>
</dbReference>
<dbReference type="InterPro" id="IPR050618">
    <property type="entry name" value="Ubq-SigPath_Reg"/>
</dbReference>
<keyword evidence="6" id="KW-1185">Reference proteome</keyword>
<dbReference type="InterPro" id="IPR006595">
    <property type="entry name" value="CTLH_C"/>
</dbReference>
<comment type="function">
    <text evidence="1">Involved in the proteasome-dependent degradation of fructose-1,6-bisphosphatase.</text>
</comment>
<accession>A0AAI8YD61</accession>
<dbReference type="Pfam" id="PF00622">
    <property type="entry name" value="SPRY"/>
    <property type="match status" value="1"/>
</dbReference>
<feature type="compositionally biased region" description="Low complexity" evidence="2">
    <location>
        <begin position="165"/>
        <end position="174"/>
    </location>
</feature>
<dbReference type="Gene3D" id="2.60.120.920">
    <property type="match status" value="1"/>
</dbReference>
<feature type="compositionally biased region" description="Polar residues" evidence="2">
    <location>
        <begin position="57"/>
        <end position="68"/>
    </location>
</feature>
<evidence type="ECO:0000313" key="6">
    <source>
        <dbReference type="Proteomes" id="UP001295740"/>
    </source>
</evidence>
<dbReference type="AlphaFoldDB" id="A0AAI8YD61"/>
<evidence type="ECO:0000259" key="3">
    <source>
        <dbReference type="PROSITE" id="PS50188"/>
    </source>
</evidence>
<name>A0AAI8YD61_9PEZI</name>
<dbReference type="Proteomes" id="UP001295740">
    <property type="component" value="Unassembled WGS sequence"/>
</dbReference>
<protein>
    <submittedName>
        <fullName evidence="5">Uu.00g103140.m01.CDS01</fullName>
    </submittedName>
</protein>
<dbReference type="InterPro" id="IPR043136">
    <property type="entry name" value="B30.2/SPRY_sf"/>
</dbReference>
<dbReference type="SMART" id="SM00449">
    <property type="entry name" value="SPRY"/>
    <property type="match status" value="1"/>
</dbReference>
<evidence type="ECO:0000259" key="4">
    <source>
        <dbReference type="PROSITE" id="PS50897"/>
    </source>
</evidence>
<organism evidence="5 6">
    <name type="scientific">Anthostomella pinea</name>
    <dbReference type="NCBI Taxonomy" id="933095"/>
    <lineage>
        <taxon>Eukaryota</taxon>
        <taxon>Fungi</taxon>
        <taxon>Dikarya</taxon>
        <taxon>Ascomycota</taxon>
        <taxon>Pezizomycotina</taxon>
        <taxon>Sordariomycetes</taxon>
        <taxon>Xylariomycetidae</taxon>
        <taxon>Xylariales</taxon>
        <taxon>Xylariaceae</taxon>
        <taxon>Anthostomella</taxon>
    </lineage>
</organism>
<dbReference type="Pfam" id="PF08513">
    <property type="entry name" value="LisH"/>
    <property type="match status" value="1"/>
</dbReference>
<proteinExistence type="predicted"/>
<dbReference type="PROSITE" id="PS50896">
    <property type="entry name" value="LISH"/>
    <property type="match status" value="1"/>
</dbReference>
<feature type="domain" description="CTLH" evidence="4">
    <location>
        <begin position="495"/>
        <end position="549"/>
    </location>
</feature>
<dbReference type="InterPro" id="IPR013320">
    <property type="entry name" value="ConA-like_dom_sf"/>
</dbReference>
<dbReference type="PROSITE" id="PS50897">
    <property type="entry name" value="CTLH"/>
    <property type="match status" value="1"/>
</dbReference>
<dbReference type="SMART" id="SM00757">
    <property type="entry name" value="CRA"/>
    <property type="match status" value="1"/>
</dbReference>
<evidence type="ECO:0000256" key="2">
    <source>
        <dbReference type="SAM" id="MobiDB-lite"/>
    </source>
</evidence>
<dbReference type="InterPro" id="IPR006594">
    <property type="entry name" value="LisH"/>
</dbReference>
<dbReference type="EMBL" id="CAUWAG010000004">
    <property type="protein sequence ID" value="CAJ2502920.1"/>
    <property type="molecule type" value="Genomic_DNA"/>
</dbReference>
<feature type="region of interest" description="Disordered" evidence="2">
    <location>
        <begin position="57"/>
        <end position="100"/>
    </location>
</feature>
<dbReference type="Pfam" id="PF10607">
    <property type="entry name" value="CTLH"/>
    <property type="match status" value="1"/>
</dbReference>
<dbReference type="InterPro" id="IPR024964">
    <property type="entry name" value="CTLH/CRA"/>
</dbReference>
<sequence>MTNPFQHGPSGFNPDVTFTGFLPRIRSSYASVVSGSNPGLASSSFRTNRLQYLLNPANDSSDLYSTRPSSRHHSMSPEHHGHSPDGGASGSAHRGPQLPPLSRAFERFMDSDSPDAFYTPHMNSGFFTPSYLRGSSYIQKLGEAHEAKRVQTETQQQAGGGGSQAGPASASLGSKPPASHLGMTYDLIERAPAFDSDQPVAPLPTRWSTQDKSIGLEVSVDGLEVKYNQTVRNSREQEHEVCSIRANHPMPTQAGIYYFEVILMGKRRDETTVCIGFLGKNVNLNRPPGWEPESWGYHGDDGDVYSGGNVGKRYKDTFGVGDVVGCGVNFRTGQVFFTKNGISQGMLPLITLQTRLRIMRRRSSDLGSDHDIGVAFRDIKGKLYPAVGVKKTGEHIRVNFGQSPFYYDIDKVMRDEQETIKDAISRTSIKRLMSPPINETDLIQQLVLQFLQHDGYVESARAFAREIQNEQQALRINPDVPIAGVNIKDDDDAHNRQRIRRAILEGDIDKALKLTRTFYPQVLDDNHGVYFRLRCRKFIEMVRKSAESSSVVNKRSNGHYGDDNPNEMDVDENGFSDSMEEDAIDPQADEDDLIEYGQALEAEFKDDPRREIRRTLNDVFALLAYTNPLEVKEIAPLLDRKGRVVVAEELNSAILSSLGKSSRSALENLYGQTSVFLDYLREDGGPGSLVTIQSVIDEIPKSQPF</sequence>
<gene>
    <name evidence="5" type="ORF">KHLLAP_LOCUS3388</name>
</gene>
<comment type="caution">
    <text evidence="5">The sequence shown here is derived from an EMBL/GenBank/DDBJ whole genome shotgun (WGS) entry which is preliminary data.</text>
</comment>
<evidence type="ECO:0000256" key="1">
    <source>
        <dbReference type="ARBA" id="ARBA00002343"/>
    </source>
</evidence>